<dbReference type="OrthoDB" id="6750822at2759"/>
<keyword evidence="2" id="KW-1185">Reference proteome</keyword>
<name>A0A834I2P7_RHYFE</name>
<dbReference type="EMBL" id="JAACXV010013996">
    <property type="protein sequence ID" value="KAF7271251.1"/>
    <property type="molecule type" value="Genomic_DNA"/>
</dbReference>
<comment type="caution">
    <text evidence="1">The sequence shown here is derived from an EMBL/GenBank/DDBJ whole genome shotgun (WGS) entry which is preliminary data.</text>
</comment>
<accession>A0A834I2P7</accession>
<reference evidence="1" key="1">
    <citation type="submission" date="2020-08" db="EMBL/GenBank/DDBJ databases">
        <title>Genome sequencing and assembly of the red palm weevil Rhynchophorus ferrugineus.</title>
        <authorList>
            <person name="Dias G.B."/>
            <person name="Bergman C.M."/>
            <person name="Manee M."/>
        </authorList>
    </citation>
    <scope>NUCLEOTIDE SEQUENCE</scope>
    <source>
        <strain evidence="1">AA-2017</strain>
        <tissue evidence="1">Whole larva</tissue>
    </source>
</reference>
<protein>
    <submittedName>
        <fullName evidence="1">Uncharacterized protein</fullName>
    </submittedName>
</protein>
<dbReference type="AlphaFoldDB" id="A0A834I2P7"/>
<organism evidence="1 2">
    <name type="scientific">Rhynchophorus ferrugineus</name>
    <name type="common">Red palm weevil</name>
    <name type="synonym">Curculio ferrugineus</name>
    <dbReference type="NCBI Taxonomy" id="354439"/>
    <lineage>
        <taxon>Eukaryota</taxon>
        <taxon>Metazoa</taxon>
        <taxon>Ecdysozoa</taxon>
        <taxon>Arthropoda</taxon>
        <taxon>Hexapoda</taxon>
        <taxon>Insecta</taxon>
        <taxon>Pterygota</taxon>
        <taxon>Neoptera</taxon>
        <taxon>Endopterygota</taxon>
        <taxon>Coleoptera</taxon>
        <taxon>Polyphaga</taxon>
        <taxon>Cucujiformia</taxon>
        <taxon>Curculionidae</taxon>
        <taxon>Dryophthorinae</taxon>
        <taxon>Rhynchophorus</taxon>
    </lineage>
</organism>
<sequence>MRSDFLDEWTAFEPIHYRTKEYIGRVCRDIIEDILKQTYDEENPVASAPLKCTRANLREVHPTQLKTMVEINRAKPKISPGTDDIIPEDLIVEESQLDPDINSYEVIDIELESLSDATDEQIEELKVEKLEDILDNMSTTIDLTVVDLSKINFNNSGALMRCNCNNDVVDMEELAKNMVKLLLIGDRLMRLLRAAFLVLCINIAFLLKDRLLSFFNYVVIPGN</sequence>
<dbReference type="Proteomes" id="UP000625711">
    <property type="component" value="Unassembled WGS sequence"/>
</dbReference>
<proteinExistence type="predicted"/>
<evidence type="ECO:0000313" key="1">
    <source>
        <dbReference type="EMBL" id="KAF7271251.1"/>
    </source>
</evidence>
<evidence type="ECO:0000313" key="2">
    <source>
        <dbReference type="Proteomes" id="UP000625711"/>
    </source>
</evidence>
<gene>
    <name evidence="1" type="ORF">GWI33_015852</name>
</gene>